<reference evidence="3" key="1">
    <citation type="submission" date="2013-04" db="EMBL/GenBank/DDBJ databases">
        <authorList>
            <person name="Qu J."/>
            <person name="Murali S.C."/>
            <person name="Bandaranaike D."/>
            <person name="Bellair M."/>
            <person name="Blankenburg K."/>
            <person name="Chao H."/>
            <person name="Dinh H."/>
            <person name="Doddapaneni H."/>
            <person name="Downs B."/>
            <person name="Dugan-Rocha S."/>
            <person name="Elkadiri S."/>
            <person name="Gnanaolivu R.D."/>
            <person name="Hernandez B."/>
            <person name="Javaid M."/>
            <person name="Jayaseelan J.C."/>
            <person name="Lee S."/>
            <person name="Li M."/>
            <person name="Ming W."/>
            <person name="Munidasa M."/>
            <person name="Muniz J."/>
            <person name="Nguyen L."/>
            <person name="Ongeri F."/>
            <person name="Osuji N."/>
            <person name="Pu L.-L."/>
            <person name="Puazo M."/>
            <person name="Qu C."/>
            <person name="Quiroz J."/>
            <person name="Raj R."/>
            <person name="Weissenberger G."/>
            <person name="Xin Y."/>
            <person name="Zou X."/>
            <person name="Han Y."/>
            <person name="Richards S."/>
            <person name="Worley K."/>
            <person name="Muzny D."/>
            <person name="Gibbs R."/>
        </authorList>
    </citation>
    <scope>NUCLEOTIDE SEQUENCE</scope>
    <source>
        <strain evidence="3">Sampled in the wild</strain>
    </source>
</reference>
<dbReference type="SUPFAM" id="SSF56219">
    <property type="entry name" value="DNase I-like"/>
    <property type="match status" value="1"/>
</dbReference>
<dbReference type="OrthoDB" id="410542at2759"/>
<keyword evidence="4" id="KW-1185">Reference proteome</keyword>
<dbReference type="Pfam" id="PF14529">
    <property type="entry name" value="Exo_endo_phos_2"/>
    <property type="match status" value="1"/>
</dbReference>
<dbReference type="AlphaFoldDB" id="A0A8K0NVN9"/>
<reference evidence="3" key="2">
    <citation type="submission" date="2017-10" db="EMBL/GenBank/DDBJ databases">
        <title>Ladona fulva Genome sequencing and assembly.</title>
        <authorList>
            <person name="Murali S."/>
            <person name="Richards S."/>
            <person name="Bandaranaike D."/>
            <person name="Bellair M."/>
            <person name="Blankenburg K."/>
            <person name="Chao H."/>
            <person name="Dinh H."/>
            <person name="Doddapaneni H."/>
            <person name="Dugan-Rocha S."/>
            <person name="Elkadiri S."/>
            <person name="Gnanaolivu R."/>
            <person name="Hernandez B."/>
            <person name="Skinner E."/>
            <person name="Javaid M."/>
            <person name="Lee S."/>
            <person name="Li M."/>
            <person name="Ming W."/>
            <person name="Munidasa M."/>
            <person name="Muniz J."/>
            <person name="Nguyen L."/>
            <person name="Hughes D."/>
            <person name="Osuji N."/>
            <person name="Pu L.-L."/>
            <person name="Puazo M."/>
            <person name="Qu C."/>
            <person name="Quiroz J."/>
            <person name="Raj R."/>
            <person name="Weissenberger G."/>
            <person name="Xin Y."/>
            <person name="Zou X."/>
            <person name="Han Y."/>
            <person name="Worley K."/>
            <person name="Muzny D."/>
            <person name="Gibbs R."/>
        </authorList>
    </citation>
    <scope>NUCLEOTIDE SEQUENCE</scope>
    <source>
        <strain evidence="3">Sampled in the wild</strain>
    </source>
</reference>
<evidence type="ECO:0000313" key="3">
    <source>
        <dbReference type="EMBL" id="KAG8223357.1"/>
    </source>
</evidence>
<feature type="domain" description="Endonuclease/exonuclease/phosphatase" evidence="2">
    <location>
        <begin position="11"/>
        <end position="150"/>
    </location>
</feature>
<dbReference type="InterPro" id="IPR005135">
    <property type="entry name" value="Endo/exonuclease/phosphatase"/>
</dbReference>
<dbReference type="GO" id="GO:0003824">
    <property type="term" value="F:catalytic activity"/>
    <property type="evidence" value="ECO:0007669"/>
    <property type="project" value="InterPro"/>
</dbReference>
<organism evidence="3 4">
    <name type="scientific">Ladona fulva</name>
    <name type="common">Scarce chaser dragonfly</name>
    <name type="synonym">Libellula fulva</name>
    <dbReference type="NCBI Taxonomy" id="123851"/>
    <lineage>
        <taxon>Eukaryota</taxon>
        <taxon>Metazoa</taxon>
        <taxon>Ecdysozoa</taxon>
        <taxon>Arthropoda</taxon>
        <taxon>Hexapoda</taxon>
        <taxon>Insecta</taxon>
        <taxon>Pterygota</taxon>
        <taxon>Palaeoptera</taxon>
        <taxon>Odonata</taxon>
        <taxon>Epiprocta</taxon>
        <taxon>Anisoptera</taxon>
        <taxon>Libelluloidea</taxon>
        <taxon>Libellulidae</taxon>
        <taxon>Ladona</taxon>
    </lineage>
</organism>
<sequence length="230" mass="26759">MMTINNRGHMITIIGVYAPNEGTNFQKKEKYENSLREILDKIPDRHEIILAGDLKSRVGKQKSNPIVSPHGEETVNRNGEKLIDVCREHKLQIMNTYFAHKNIHKHTWHKDARNRKSIIDYYIVRQNSNLKIHDVRVKRGAKCSSDHYLVQAKIYVPYRHQPGQNTKENHNVTRLKCLLLKKSILLLHQRFETEGILRLELSNSVHISEDNSSRADARRDGPSDKVGWET</sequence>
<dbReference type="Gene3D" id="3.60.10.10">
    <property type="entry name" value="Endonuclease/exonuclease/phosphatase"/>
    <property type="match status" value="1"/>
</dbReference>
<evidence type="ECO:0000259" key="2">
    <source>
        <dbReference type="Pfam" id="PF14529"/>
    </source>
</evidence>
<dbReference type="InterPro" id="IPR036691">
    <property type="entry name" value="Endo/exonu/phosph_ase_sf"/>
</dbReference>
<gene>
    <name evidence="3" type="ORF">J437_LFUL001235</name>
</gene>
<evidence type="ECO:0000313" key="4">
    <source>
        <dbReference type="Proteomes" id="UP000792457"/>
    </source>
</evidence>
<dbReference type="Proteomes" id="UP000792457">
    <property type="component" value="Unassembled WGS sequence"/>
</dbReference>
<protein>
    <recommendedName>
        <fullName evidence="2">Endonuclease/exonuclease/phosphatase domain-containing protein</fullName>
    </recommendedName>
</protein>
<comment type="caution">
    <text evidence="3">The sequence shown here is derived from an EMBL/GenBank/DDBJ whole genome shotgun (WGS) entry which is preliminary data.</text>
</comment>
<dbReference type="EMBL" id="KZ308157">
    <property type="protein sequence ID" value="KAG8223357.1"/>
    <property type="molecule type" value="Genomic_DNA"/>
</dbReference>
<evidence type="ECO:0000256" key="1">
    <source>
        <dbReference type="SAM" id="MobiDB-lite"/>
    </source>
</evidence>
<name>A0A8K0NVN9_LADFU</name>
<proteinExistence type="predicted"/>
<accession>A0A8K0NVN9</accession>
<feature type="region of interest" description="Disordered" evidence="1">
    <location>
        <begin position="208"/>
        <end position="230"/>
    </location>
</feature>